<dbReference type="OrthoDB" id="309985at2759"/>
<dbReference type="AlphaFoldDB" id="A0A8S1UVV4"/>
<organism evidence="1 2">
    <name type="scientific">Paramecium octaurelia</name>
    <dbReference type="NCBI Taxonomy" id="43137"/>
    <lineage>
        <taxon>Eukaryota</taxon>
        <taxon>Sar</taxon>
        <taxon>Alveolata</taxon>
        <taxon>Ciliophora</taxon>
        <taxon>Intramacronucleata</taxon>
        <taxon>Oligohymenophorea</taxon>
        <taxon>Peniculida</taxon>
        <taxon>Parameciidae</taxon>
        <taxon>Paramecium</taxon>
    </lineage>
</organism>
<gene>
    <name evidence="1" type="ORF">POCTA_138.1.T0520157</name>
</gene>
<evidence type="ECO:0000313" key="2">
    <source>
        <dbReference type="Proteomes" id="UP000683925"/>
    </source>
</evidence>
<evidence type="ECO:0000313" key="1">
    <source>
        <dbReference type="EMBL" id="CAD8168765.1"/>
    </source>
</evidence>
<keyword evidence="2" id="KW-1185">Reference proteome</keyword>
<proteinExistence type="predicted"/>
<dbReference type="Proteomes" id="UP000683925">
    <property type="component" value="Unassembled WGS sequence"/>
</dbReference>
<dbReference type="OMA" id="WTCFSSV"/>
<comment type="caution">
    <text evidence="1">The sequence shown here is derived from an EMBL/GenBank/DDBJ whole genome shotgun (WGS) entry which is preliminary data.</text>
</comment>
<protein>
    <submittedName>
        <fullName evidence="1">Uncharacterized protein</fullName>
    </submittedName>
</protein>
<reference evidence="1" key="1">
    <citation type="submission" date="2021-01" db="EMBL/GenBank/DDBJ databases">
        <authorList>
            <consortium name="Genoscope - CEA"/>
            <person name="William W."/>
        </authorList>
    </citation>
    <scope>NUCLEOTIDE SEQUENCE</scope>
</reference>
<sequence>MASKTIRLIVDGCEQQIIFEQSTTVKELLEFVKYIKDLSSRNENWTCFSSVQNRFMSRDEQINQQQNEILIIETNSQSAKIDNNQEESNYIFLNIMVRNGNNTEEFQANYDIQTSLDEIAQSILTHCQLSQNKNPPFVSLQIQHQTYNDVIKRSKSLAQLQIKNYTNIEAIITNLD</sequence>
<dbReference type="EMBL" id="CAJJDP010000052">
    <property type="protein sequence ID" value="CAD8168765.1"/>
    <property type="molecule type" value="Genomic_DNA"/>
</dbReference>
<name>A0A8S1UVV4_PAROT</name>
<accession>A0A8S1UVV4</accession>